<dbReference type="Proteomes" id="UP000242188">
    <property type="component" value="Unassembled WGS sequence"/>
</dbReference>
<accession>A0A210R035</accession>
<dbReference type="GO" id="GO:1902306">
    <property type="term" value="P:negative regulation of sodium ion transmembrane transport"/>
    <property type="evidence" value="ECO:0007669"/>
    <property type="project" value="TreeGrafter"/>
</dbReference>
<feature type="domain" description="COMM" evidence="3">
    <location>
        <begin position="63"/>
        <end position="133"/>
    </location>
</feature>
<dbReference type="PANTHER" id="PTHR21199">
    <property type="entry name" value="COMM DOMAIN-CONTAINING PROTEIN 1"/>
    <property type="match status" value="1"/>
</dbReference>
<dbReference type="PANTHER" id="PTHR21199:SF1">
    <property type="entry name" value="COMM DOMAIN-CONTAINING PROTEIN 1"/>
    <property type="match status" value="1"/>
</dbReference>
<dbReference type="GO" id="GO:0032434">
    <property type="term" value="P:regulation of proteasomal ubiquitin-dependent protein catabolic process"/>
    <property type="evidence" value="ECO:0007669"/>
    <property type="project" value="TreeGrafter"/>
</dbReference>
<comment type="similarity">
    <text evidence="2">Belongs to the COMM domain-containing protein 1 family.</text>
</comment>
<evidence type="ECO:0000313" key="5">
    <source>
        <dbReference type="Proteomes" id="UP000242188"/>
    </source>
</evidence>
<gene>
    <name evidence="4" type="ORF">KP79_PYT10445</name>
</gene>
<reference evidence="4 5" key="1">
    <citation type="journal article" date="2017" name="Nat. Ecol. Evol.">
        <title>Scallop genome provides insights into evolution of bilaterian karyotype and development.</title>
        <authorList>
            <person name="Wang S."/>
            <person name="Zhang J."/>
            <person name="Jiao W."/>
            <person name="Li J."/>
            <person name="Xun X."/>
            <person name="Sun Y."/>
            <person name="Guo X."/>
            <person name="Huan P."/>
            <person name="Dong B."/>
            <person name="Zhang L."/>
            <person name="Hu X."/>
            <person name="Sun X."/>
            <person name="Wang J."/>
            <person name="Zhao C."/>
            <person name="Wang Y."/>
            <person name="Wang D."/>
            <person name="Huang X."/>
            <person name="Wang R."/>
            <person name="Lv J."/>
            <person name="Li Y."/>
            <person name="Zhang Z."/>
            <person name="Liu B."/>
            <person name="Lu W."/>
            <person name="Hui Y."/>
            <person name="Liang J."/>
            <person name="Zhou Z."/>
            <person name="Hou R."/>
            <person name="Li X."/>
            <person name="Liu Y."/>
            <person name="Li H."/>
            <person name="Ning X."/>
            <person name="Lin Y."/>
            <person name="Zhao L."/>
            <person name="Xing Q."/>
            <person name="Dou J."/>
            <person name="Li Y."/>
            <person name="Mao J."/>
            <person name="Guo H."/>
            <person name="Dou H."/>
            <person name="Li T."/>
            <person name="Mu C."/>
            <person name="Jiang W."/>
            <person name="Fu Q."/>
            <person name="Fu X."/>
            <person name="Miao Y."/>
            <person name="Liu J."/>
            <person name="Yu Q."/>
            <person name="Li R."/>
            <person name="Liao H."/>
            <person name="Li X."/>
            <person name="Kong Y."/>
            <person name="Jiang Z."/>
            <person name="Chourrout D."/>
            <person name="Li R."/>
            <person name="Bao Z."/>
        </authorList>
    </citation>
    <scope>NUCLEOTIDE SEQUENCE [LARGE SCALE GENOMIC DNA]</scope>
    <source>
        <strain evidence="4 5">PY_sf001</strain>
    </source>
</reference>
<dbReference type="OrthoDB" id="10251426at2759"/>
<evidence type="ECO:0000256" key="2">
    <source>
        <dbReference type="ARBA" id="ARBA00093455"/>
    </source>
</evidence>
<dbReference type="Pfam" id="PF17221">
    <property type="entry name" value="COMMD1_N"/>
    <property type="match status" value="1"/>
</dbReference>
<dbReference type="InterPro" id="IPR033776">
    <property type="entry name" value="COMMD1_N"/>
</dbReference>
<organism evidence="4 5">
    <name type="scientific">Mizuhopecten yessoensis</name>
    <name type="common">Japanese scallop</name>
    <name type="synonym">Patinopecten yessoensis</name>
    <dbReference type="NCBI Taxonomy" id="6573"/>
    <lineage>
        <taxon>Eukaryota</taxon>
        <taxon>Metazoa</taxon>
        <taxon>Spiralia</taxon>
        <taxon>Lophotrochozoa</taxon>
        <taxon>Mollusca</taxon>
        <taxon>Bivalvia</taxon>
        <taxon>Autobranchia</taxon>
        <taxon>Pteriomorphia</taxon>
        <taxon>Pectinida</taxon>
        <taxon>Pectinoidea</taxon>
        <taxon>Pectinidae</taxon>
        <taxon>Mizuhopecten</taxon>
    </lineage>
</organism>
<dbReference type="GO" id="GO:0005768">
    <property type="term" value="C:endosome"/>
    <property type="evidence" value="ECO:0007669"/>
    <property type="project" value="TreeGrafter"/>
</dbReference>
<dbReference type="PROSITE" id="PS51269">
    <property type="entry name" value="COMM"/>
    <property type="match status" value="1"/>
</dbReference>
<sequence length="135" mass="15766">MWFQNMVSADMDFNQLEAFVVSQTKRREGALTEGQANAFRRFWKSHKNKIHDSLVVDTNWNNSLKQVSWRIDVKSQSKNVDQINEPTAIMELQLQGNSISKNTEVVQFEMDENKLITVLQSMKDIESEINKYSHQ</sequence>
<dbReference type="STRING" id="6573.A0A210R035"/>
<evidence type="ECO:0000256" key="1">
    <source>
        <dbReference type="ARBA" id="ARBA00016551"/>
    </source>
</evidence>
<dbReference type="AlphaFoldDB" id="A0A210R035"/>
<evidence type="ECO:0000313" key="4">
    <source>
        <dbReference type="EMBL" id="OWF54347.1"/>
    </source>
</evidence>
<dbReference type="InterPro" id="IPR037351">
    <property type="entry name" value="Murr1"/>
</dbReference>
<dbReference type="Pfam" id="PF07258">
    <property type="entry name" value="COMM_domain"/>
    <property type="match status" value="1"/>
</dbReference>
<dbReference type="EMBL" id="NEDP02001069">
    <property type="protein sequence ID" value="OWF54347.1"/>
    <property type="molecule type" value="Genomic_DNA"/>
</dbReference>
<keyword evidence="5" id="KW-1185">Reference proteome</keyword>
<name>A0A210R035_MIZYE</name>
<dbReference type="GO" id="GO:2000009">
    <property type="term" value="P:negative regulation of protein localization to cell surface"/>
    <property type="evidence" value="ECO:0007669"/>
    <property type="project" value="TreeGrafter"/>
</dbReference>
<evidence type="ECO:0000259" key="3">
    <source>
        <dbReference type="PROSITE" id="PS51269"/>
    </source>
</evidence>
<protein>
    <recommendedName>
        <fullName evidence="1">COMM domain-containing protein 1</fullName>
    </recommendedName>
</protein>
<proteinExistence type="inferred from homology"/>
<dbReference type="GO" id="GO:0055070">
    <property type="term" value="P:copper ion homeostasis"/>
    <property type="evidence" value="ECO:0007669"/>
    <property type="project" value="InterPro"/>
</dbReference>
<comment type="caution">
    <text evidence="4">The sequence shown here is derived from an EMBL/GenBank/DDBJ whole genome shotgun (WGS) entry which is preliminary data.</text>
</comment>
<dbReference type="InterPro" id="IPR017920">
    <property type="entry name" value="COMM"/>
</dbReference>
<dbReference type="GO" id="GO:0031398">
    <property type="term" value="P:positive regulation of protein ubiquitination"/>
    <property type="evidence" value="ECO:0007669"/>
    <property type="project" value="TreeGrafter"/>
</dbReference>